<feature type="repeat" description="ANK" evidence="1">
    <location>
        <begin position="42"/>
        <end position="74"/>
    </location>
</feature>
<keyword evidence="1" id="KW-0040">ANK repeat</keyword>
<dbReference type="PROSITE" id="PS50088">
    <property type="entry name" value="ANK_REPEAT"/>
    <property type="match status" value="1"/>
</dbReference>
<dbReference type="KEGG" id="caua:113109321"/>
<gene>
    <name evidence="3" type="primary">LOC113109321</name>
</gene>
<organism evidence="2 3">
    <name type="scientific">Carassius auratus</name>
    <name type="common">Goldfish</name>
    <dbReference type="NCBI Taxonomy" id="7957"/>
    <lineage>
        <taxon>Eukaryota</taxon>
        <taxon>Metazoa</taxon>
        <taxon>Chordata</taxon>
        <taxon>Craniata</taxon>
        <taxon>Vertebrata</taxon>
        <taxon>Euteleostomi</taxon>
        <taxon>Actinopterygii</taxon>
        <taxon>Neopterygii</taxon>
        <taxon>Teleostei</taxon>
        <taxon>Ostariophysi</taxon>
        <taxon>Cypriniformes</taxon>
        <taxon>Cyprinidae</taxon>
        <taxon>Cyprininae</taxon>
        <taxon>Carassius</taxon>
    </lineage>
</organism>
<dbReference type="Proteomes" id="UP000515129">
    <property type="component" value="Chromosome 9"/>
</dbReference>
<dbReference type="SUPFAM" id="SSF48403">
    <property type="entry name" value="Ankyrin repeat"/>
    <property type="match status" value="1"/>
</dbReference>
<sequence length="135" mass="15089">MSKHERSRFVEQLLKDELEAVALGLEQGVYVWEVIDLPHDSQGSTPLITACRMGLTRVMHFLLKGGADATLCNNSNQTALHVSQPALQGELLTAMIRDVPHQRQLSLAAWRGDLCCLQDLMVSSSDFNFHLHFDC</sequence>
<dbReference type="OrthoDB" id="266718at2759"/>
<dbReference type="GeneID" id="113109321"/>
<dbReference type="RefSeq" id="XP_026128724.1">
    <property type="nucleotide sequence ID" value="XM_026272939.1"/>
</dbReference>
<evidence type="ECO:0000313" key="3">
    <source>
        <dbReference type="RefSeq" id="XP_026128724.1"/>
    </source>
</evidence>
<evidence type="ECO:0000313" key="2">
    <source>
        <dbReference type="Proteomes" id="UP000515129"/>
    </source>
</evidence>
<dbReference type="Pfam" id="PF00023">
    <property type="entry name" value="Ank"/>
    <property type="match status" value="1"/>
</dbReference>
<keyword evidence="2" id="KW-1185">Reference proteome</keyword>
<evidence type="ECO:0000256" key="1">
    <source>
        <dbReference type="PROSITE-ProRule" id="PRU00023"/>
    </source>
</evidence>
<dbReference type="PROSITE" id="PS50297">
    <property type="entry name" value="ANK_REP_REGION"/>
    <property type="match status" value="1"/>
</dbReference>
<reference evidence="3" key="1">
    <citation type="submission" date="2025-08" db="UniProtKB">
        <authorList>
            <consortium name="RefSeq"/>
        </authorList>
    </citation>
    <scope>IDENTIFICATION</scope>
    <source>
        <strain evidence="3">Wakin</strain>
        <tissue evidence="3">Muscle</tissue>
    </source>
</reference>
<dbReference type="Gene3D" id="1.25.40.20">
    <property type="entry name" value="Ankyrin repeat-containing domain"/>
    <property type="match status" value="1"/>
</dbReference>
<dbReference type="InterPro" id="IPR036770">
    <property type="entry name" value="Ankyrin_rpt-contain_sf"/>
</dbReference>
<accession>A0A6P6Q5A3</accession>
<dbReference type="AlphaFoldDB" id="A0A6P6Q5A3"/>
<proteinExistence type="predicted"/>
<protein>
    <submittedName>
        <fullName evidence="3">Palmitoyltransferase AKR1-like</fullName>
    </submittedName>
</protein>
<dbReference type="InterPro" id="IPR002110">
    <property type="entry name" value="Ankyrin_rpt"/>
</dbReference>
<name>A0A6P6Q5A3_CARAU</name>